<dbReference type="GO" id="GO:0000272">
    <property type="term" value="P:polysaccharide catabolic process"/>
    <property type="evidence" value="ECO:0007669"/>
    <property type="project" value="UniProtKB-KW"/>
</dbReference>
<dbReference type="Proteomes" id="UP000037035">
    <property type="component" value="Unassembled WGS sequence"/>
</dbReference>
<keyword evidence="6" id="KW-1185">Reference proteome</keyword>
<feature type="domain" description="GH10" evidence="4">
    <location>
        <begin position="7"/>
        <end position="57"/>
    </location>
</feature>
<dbReference type="Pfam" id="PF00331">
    <property type="entry name" value="Glyco_hydro_10"/>
    <property type="match status" value="1"/>
</dbReference>
<organism evidence="5 6">
    <name type="scientific">Puccinia sorghi</name>
    <dbReference type="NCBI Taxonomy" id="27349"/>
    <lineage>
        <taxon>Eukaryota</taxon>
        <taxon>Fungi</taxon>
        <taxon>Dikarya</taxon>
        <taxon>Basidiomycota</taxon>
        <taxon>Pucciniomycotina</taxon>
        <taxon>Pucciniomycetes</taxon>
        <taxon>Pucciniales</taxon>
        <taxon>Pucciniaceae</taxon>
        <taxon>Puccinia</taxon>
    </lineage>
</organism>
<evidence type="ECO:0000313" key="6">
    <source>
        <dbReference type="Proteomes" id="UP000037035"/>
    </source>
</evidence>
<dbReference type="VEuPathDB" id="FungiDB:VP01_6446g1"/>
<gene>
    <name evidence="5" type="ORF">VP01_6446g1</name>
</gene>
<evidence type="ECO:0000256" key="1">
    <source>
        <dbReference type="ARBA" id="ARBA00022801"/>
    </source>
</evidence>
<keyword evidence="1 5" id="KW-0378">Hydrolase</keyword>
<comment type="caution">
    <text evidence="5">The sequence shown here is derived from an EMBL/GenBank/DDBJ whole genome shotgun (WGS) entry which is preliminary data.</text>
</comment>
<reference evidence="5 6" key="1">
    <citation type="submission" date="2015-08" db="EMBL/GenBank/DDBJ databases">
        <title>Next Generation Sequencing and Analysis of the Genome of Puccinia sorghi L Schw, the Causal Agent of Maize Common Rust.</title>
        <authorList>
            <person name="Rochi L."/>
            <person name="Burguener G."/>
            <person name="Darino M."/>
            <person name="Turjanski A."/>
            <person name="Kreff E."/>
            <person name="Dieguez M.J."/>
            <person name="Sacco F."/>
        </authorList>
    </citation>
    <scope>NUCLEOTIDE SEQUENCE [LARGE SCALE GENOMIC DNA]</scope>
    <source>
        <strain evidence="5 6">RO10H11247</strain>
    </source>
</reference>
<keyword evidence="3" id="KW-0624">Polysaccharide degradation</keyword>
<sequence>DLRTEPTIGLKVALTEVDVRIQLNGQQTASPQDQDTQTRDYQTIYETCKQVKGCVSVN</sequence>
<dbReference type="GO" id="GO:0004553">
    <property type="term" value="F:hydrolase activity, hydrolyzing O-glycosyl compounds"/>
    <property type="evidence" value="ECO:0007669"/>
    <property type="project" value="InterPro"/>
</dbReference>
<evidence type="ECO:0000313" key="5">
    <source>
        <dbReference type="EMBL" id="KNZ47378.1"/>
    </source>
</evidence>
<dbReference type="AlphaFoldDB" id="A0A0L6UFR8"/>
<protein>
    <submittedName>
        <fullName evidence="5">Glycosyl hydrolase family 10 protein</fullName>
    </submittedName>
</protein>
<evidence type="ECO:0000256" key="2">
    <source>
        <dbReference type="ARBA" id="ARBA00023277"/>
    </source>
</evidence>
<feature type="non-terminal residue" evidence="5">
    <location>
        <position position="1"/>
    </location>
</feature>
<evidence type="ECO:0000259" key="4">
    <source>
        <dbReference type="Pfam" id="PF00331"/>
    </source>
</evidence>
<name>A0A0L6UFR8_9BASI</name>
<keyword evidence="2" id="KW-0119">Carbohydrate metabolism</keyword>
<proteinExistence type="predicted"/>
<dbReference type="OrthoDB" id="3055998at2759"/>
<dbReference type="Gene3D" id="3.20.20.80">
    <property type="entry name" value="Glycosidases"/>
    <property type="match status" value="1"/>
</dbReference>
<accession>A0A0L6UFR8</accession>
<dbReference type="EMBL" id="LAVV01011770">
    <property type="protein sequence ID" value="KNZ47378.1"/>
    <property type="molecule type" value="Genomic_DNA"/>
</dbReference>
<evidence type="ECO:0000256" key="3">
    <source>
        <dbReference type="ARBA" id="ARBA00023326"/>
    </source>
</evidence>
<dbReference type="STRING" id="27349.A0A0L6UFR8"/>
<dbReference type="InterPro" id="IPR001000">
    <property type="entry name" value="GH10_dom"/>
</dbReference>